<dbReference type="EMBL" id="BK015281">
    <property type="protein sequence ID" value="DAD99324.1"/>
    <property type="molecule type" value="Genomic_DNA"/>
</dbReference>
<accession>A0A8S5NY66</accession>
<sequence length="379" mass="42169">MSVLSSLAGNTVTEQACYARRAYPKIIYNKVNISETLKPYLKNMEYTDVLTGQADDLQLTLEDRDGLWLEAWFPDKGAALTASILTKYWTTPTDAEKELPLGMFEIDEIECSAMPSEAKIKAVSVPNNTTLRGEERTRSWEGYTIQKIAQDIANNAGMQLNFSSKDNPTLERVEQTEQSDLAFLDKLCQDNGLSLKVTDNQIVIFDMADMEAAEPSLIFVRPTVKDLVASVSMDVNSNGTNNKNALKQLKPASWRFTSSVRDIYKACTVEHSQGKKKEKISATFTDPNKTEGKILLVKKDVKSVEEAERMARKELREKNKDEVTGSLTCMGDTNLSAGLTVTVKGFGKFDGKYILSQVKHSLGSGYTCSVDLRRCLNGY</sequence>
<dbReference type="Pfam" id="PF05954">
    <property type="entry name" value="Phage_GPD"/>
    <property type="match status" value="1"/>
</dbReference>
<proteinExistence type="predicted"/>
<protein>
    <submittedName>
        <fullName evidence="1">43 kDa tail protein</fullName>
    </submittedName>
</protein>
<name>A0A8S5NY66_9CAUD</name>
<evidence type="ECO:0000313" key="1">
    <source>
        <dbReference type="EMBL" id="DAD99324.1"/>
    </source>
</evidence>
<dbReference type="Gene3D" id="3.55.50.10">
    <property type="entry name" value="Baseplate protein-like domains"/>
    <property type="match status" value="1"/>
</dbReference>
<organism evidence="1">
    <name type="scientific">Caudovirales sp. ct0FJ5</name>
    <dbReference type="NCBI Taxonomy" id="2825755"/>
    <lineage>
        <taxon>Viruses</taxon>
        <taxon>Duplodnaviria</taxon>
        <taxon>Heunggongvirae</taxon>
        <taxon>Uroviricota</taxon>
        <taxon>Caudoviricetes</taxon>
    </lineage>
</organism>
<reference evidence="1" key="1">
    <citation type="journal article" date="2021" name="Proc. Natl. Acad. Sci. U.S.A.">
        <title>A Catalog of Tens of Thousands of Viruses from Human Metagenomes Reveals Hidden Associations with Chronic Diseases.</title>
        <authorList>
            <person name="Tisza M.J."/>
            <person name="Buck C.B."/>
        </authorList>
    </citation>
    <scope>NUCLEOTIDE SEQUENCE</scope>
    <source>
        <strain evidence="1">Ct0FJ5</strain>
    </source>
</reference>
<dbReference type="SUPFAM" id="SSF69279">
    <property type="entry name" value="Phage tail proteins"/>
    <property type="match status" value="1"/>
</dbReference>